<gene>
    <name evidence="4" type="primary">LOC112057584</name>
</gene>
<evidence type="ECO:0000256" key="1">
    <source>
        <dbReference type="ARBA" id="ARBA00023180"/>
    </source>
</evidence>
<dbReference type="PANTHER" id="PTHR11559">
    <property type="entry name" value="CARBOXYLESTERASE"/>
    <property type="match status" value="1"/>
</dbReference>
<dbReference type="InterPro" id="IPR002018">
    <property type="entry name" value="CarbesteraseB"/>
</dbReference>
<dbReference type="InterPro" id="IPR019819">
    <property type="entry name" value="Carboxylesterase_B_CS"/>
</dbReference>
<dbReference type="SUPFAM" id="SSF53474">
    <property type="entry name" value="alpha/beta-Hydrolases"/>
    <property type="match status" value="1"/>
</dbReference>
<dbReference type="InterPro" id="IPR050309">
    <property type="entry name" value="Type-B_Carboxylest/Lipase"/>
</dbReference>
<feature type="domain" description="Carboxylesterase type B" evidence="2">
    <location>
        <begin position="4"/>
        <end position="517"/>
    </location>
</feature>
<keyword evidence="3" id="KW-1185">Reference proteome</keyword>
<keyword evidence="1" id="KW-0325">Glycoprotein</keyword>
<protein>
    <submittedName>
        <fullName evidence="4">Juvenile hormone esterase-like</fullName>
    </submittedName>
</protein>
<reference evidence="4" key="1">
    <citation type="submission" date="2025-08" db="UniProtKB">
        <authorList>
            <consortium name="RefSeq"/>
        </authorList>
    </citation>
    <scope>IDENTIFICATION</scope>
</reference>
<dbReference type="PROSITE" id="PS00941">
    <property type="entry name" value="CARBOXYLESTERASE_B_2"/>
    <property type="match status" value="1"/>
</dbReference>
<dbReference type="GeneID" id="112057584"/>
<dbReference type="Pfam" id="PF00135">
    <property type="entry name" value="COesterase"/>
    <property type="match status" value="1"/>
</dbReference>
<evidence type="ECO:0000313" key="4">
    <source>
        <dbReference type="RefSeq" id="XP_052743919.1"/>
    </source>
</evidence>
<dbReference type="RefSeq" id="XP_052743919.1">
    <property type="nucleotide sequence ID" value="XM_052887959.1"/>
</dbReference>
<evidence type="ECO:0000259" key="2">
    <source>
        <dbReference type="Pfam" id="PF00135"/>
    </source>
</evidence>
<sequence length="545" mass="62949">MFQKKSYHAFMGIPFAAPPIKDLRFLAPQKIEPWDGVLSATKIKPACIQYNTVTHKGKPFGLYGKEDCLYLDIFAPDLNDNKKPVVVFIYSDRFQTSYNKTKDYAPDFFIEEDIIVVTISHRLSIFGFLSFENKNTPGNAGLKDIVAGLEWISKNIRNFGGDPEKVTLLGSQAGGVAVDLLIRSKAHKLFRSAILQSGTALSPTFLQENVRERAFKMGKLLEIPTTNDDKLLQELNEVPAWKLLDEELRTVPDDYYKENQKGILAFGPIVEKDSDGLVTEYPENSSENVNIPIMIGLNSREGFAAALRFLMEPHWLKMVDKDFTFLMPLRMNFQFDPLHDAYYEAIDELKKFYFKGNVTVKSAPEYMTYIGDIKAYGIDKAVQMYSNISSSPVYYYYFDYFSDLNENKVNFLKMAKAEEGTWGAATGDELCYLFRCPNLNEQYIKYQSTDSEEQKMLMKLIKMWANFIKYGNPTPHEDNPLGDIKWPAYDLKSKQYLHIDKIIKVEKDLWKYRFNFWDQFLKKWEKRAELGLISKKGDEIKNDEL</sequence>
<dbReference type="Proteomes" id="UP001652582">
    <property type="component" value="Chromosome 20"/>
</dbReference>
<accession>A0ABM3LXX1</accession>
<evidence type="ECO:0000313" key="3">
    <source>
        <dbReference type="Proteomes" id="UP001652582"/>
    </source>
</evidence>
<dbReference type="InterPro" id="IPR029058">
    <property type="entry name" value="AB_hydrolase_fold"/>
</dbReference>
<name>A0ABM3LXX1_BICAN</name>
<dbReference type="Gene3D" id="3.40.50.1820">
    <property type="entry name" value="alpha/beta hydrolase"/>
    <property type="match status" value="1"/>
</dbReference>
<organism evidence="3 4">
    <name type="scientific">Bicyclus anynana</name>
    <name type="common">Squinting bush brown butterfly</name>
    <dbReference type="NCBI Taxonomy" id="110368"/>
    <lineage>
        <taxon>Eukaryota</taxon>
        <taxon>Metazoa</taxon>
        <taxon>Ecdysozoa</taxon>
        <taxon>Arthropoda</taxon>
        <taxon>Hexapoda</taxon>
        <taxon>Insecta</taxon>
        <taxon>Pterygota</taxon>
        <taxon>Neoptera</taxon>
        <taxon>Endopterygota</taxon>
        <taxon>Lepidoptera</taxon>
        <taxon>Glossata</taxon>
        <taxon>Ditrysia</taxon>
        <taxon>Papilionoidea</taxon>
        <taxon>Nymphalidae</taxon>
        <taxon>Satyrinae</taxon>
        <taxon>Satyrini</taxon>
        <taxon>Mycalesina</taxon>
        <taxon>Bicyclus</taxon>
    </lineage>
</organism>
<proteinExistence type="predicted"/>